<organism evidence="1 2">
    <name type="scientific">Macroventuria anomochaeta</name>
    <dbReference type="NCBI Taxonomy" id="301207"/>
    <lineage>
        <taxon>Eukaryota</taxon>
        <taxon>Fungi</taxon>
        <taxon>Dikarya</taxon>
        <taxon>Ascomycota</taxon>
        <taxon>Pezizomycotina</taxon>
        <taxon>Dothideomycetes</taxon>
        <taxon>Pleosporomycetidae</taxon>
        <taxon>Pleosporales</taxon>
        <taxon>Pleosporineae</taxon>
        <taxon>Didymellaceae</taxon>
        <taxon>Macroventuria</taxon>
    </lineage>
</organism>
<dbReference type="Proteomes" id="UP000799754">
    <property type="component" value="Unassembled WGS sequence"/>
</dbReference>
<gene>
    <name evidence="1" type="ORF">BU25DRAFT_409816</name>
</gene>
<comment type="caution">
    <text evidence="1">The sequence shown here is derived from an EMBL/GenBank/DDBJ whole genome shotgun (WGS) entry which is preliminary data.</text>
</comment>
<evidence type="ECO:0000313" key="2">
    <source>
        <dbReference type="Proteomes" id="UP000799754"/>
    </source>
</evidence>
<proteinExistence type="predicted"/>
<keyword evidence="2" id="KW-1185">Reference proteome</keyword>
<reference evidence="1" key="1">
    <citation type="journal article" date="2020" name="Stud. Mycol.">
        <title>101 Dothideomycetes genomes: a test case for predicting lifestyles and emergence of pathogens.</title>
        <authorList>
            <person name="Haridas S."/>
            <person name="Albert R."/>
            <person name="Binder M."/>
            <person name="Bloem J."/>
            <person name="Labutti K."/>
            <person name="Salamov A."/>
            <person name="Andreopoulos B."/>
            <person name="Baker S."/>
            <person name="Barry K."/>
            <person name="Bills G."/>
            <person name="Bluhm B."/>
            <person name="Cannon C."/>
            <person name="Castanera R."/>
            <person name="Culley D."/>
            <person name="Daum C."/>
            <person name="Ezra D."/>
            <person name="Gonzalez J."/>
            <person name="Henrissat B."/>
            <person name="Kuo A."/>
            <person name="Liang C."/>
            <person name="Lipzen A."/>
            <person name="Lutzoni F."/>
            <person name="Magnuson J."/>
            <person name="Mondo S."/>
            <person name="Nolan M."/>
            <person name="Ohm R."/>
            <person name="Pangilinan J."/>
            <person name="Park H.-J."/>
            <person name="Ramirez L."/>
            <person name="Alfaro M."/>
            <person name="Sun H."/>
            <person name="Tritt A."/>
            <person name="Yoshinaga Y."/>
            <person name="Zwiers L.-H."/>
            <person name="Turgeon B."/>
            <person name="Goodwin S."/>
            <person name="Spatafora J."/>
            <person name="Crous P."/>
            <person name="Grigoriev I."/>
        </authorList>
    </citation>
    <scope>NUCLEOTIDE SEQUENCE</scope>
    <source>
        <strain evidence="1">CBS 525.71</strain>
    </source>
</reference>
<sequence>MAAPNADMAQFFDFGEAAMPDVHQQVGQDASTIQTSESQLLDAFLETDNLQTEAFNTDFSSWLPGYQKPANPCEYCRSKSLECFIYNAKGDGTSGCSPCNNLFRPCSFSNPELMPYRTQRTALDTLDVVGEDDVHQIGGLTRRKQLRSKGHIGPIDDESGDLGPKKGAAAARFPRAAVKILKDWMLEHHEHPYPTEEEKEILGQQTGLSLGQISNWMANTRRRQKARPKRSSSPSIRPNTQALNIPAGRTWESLNPFERWKHSPPENEPAPLTAIAQAVETFDLPENASASSSYQHLSSNKSTDSFSVFRAPSLSSLETGFTNMSSGSLGSHNTAYSHGSRHSLGSMNSLKSKERRRRRRIPTRAPKDAENDANRLFQCTFCTDRFKSKYDWSRHEKSLHLSLEKWICAPLGEVVADTTTGKSKCVYCGELEPTKVHLATHNHSACEEKGLESRTFYRKDHLRQHLRLMHDVKMTPNMESWKSEAQYIKSRCGFCGMEFDKWQDRIDHLSKEFRNGANMKNWKGCRGLDASVAVHVTNAMPPYLIADESKSPFPFSASNTNSCSRMPVMLSSKDLEYLVPNTTNLSDAYQGDGHNVGPIVLQNTTSQDYSSSESPDNHSRATCWEILTLRLGRFARQHIEKHGAGTVTDEMLQKEARIILYGEPDDPWHQTAADNPEWLNLFKKAHGIDHTIQVPGVYSQHEIYEDLGLGSAAQLDPSFNVANVHAFNVLNLPANDPSRALQFECSLSGSTAMYDHARHLSSTQSPHSVPGLTGSTSASPTTTASRRASAMAMAPITEQICTNADLDMSRVMDNFHLPSWDQLPSEFQNPTTSAGFESMIPINAITSAMGVSSSNAPATMAWDDNELSFDMDMDLDFATEMANAGMASQL</sequence>
<accession>A0ACB6S5J2</accession>
<evidence type="ECO:0000313" key="1">
    <source>
        <dbReference type="EMBL" id="KAF2628782.1"/>
    </source>
</evidence>
<name>A0ACB6S5J2_9PLEO</name>
<protein>
    <submittedName>
        <fullName evidence="1">Uncharacterized protein</fullName>
    </submittedName>
</protein>
<dbReference type="EMBL" id="MU006712">
    <property type="protein sequence ID" value="KAF2628782.1"/>
    <property type="molecule type" value="Genomic_DNA"/>
</dbReference>